<evidence type="ECO:0000313" key="2">
    <source>
        <dbReference type="Proteomes" id="UP001164250"/>
    </source>
</evidence>
<protein>
    <submittedName>
        <fullName evidence="1">Uncharacterized protein</fullName>
    </submittedName>
</protein>
<dbReference type="EMBL" id="CM047908">
    <property type="protein sequence ID" value="KAJ0081271.1"/>
    <property type="molecule type" value="Genomic_DNA"/>
</dbReference>
<name>A0ACC1A645_9ROSI</name>
<comment type="caution">
    <text evidence="1">The sequence shown here is derived from an EMBL/GenBank/DDBJ whole genome shotgun (WGS) entry which is preliminary data.</text>
</comment>
<sequence>MEKCQRLLLHLSKQNRVRYTKLINQLNIQESINC</sequence>
<keyword evidence="2" id="KW-1185">Reference proteome</keyword>
<accession>A0ACC1A645</accession>
<proteinExistence type="predicted"/>
<evidence type="ECO:0000313" key="1">
    <source>
        <dbReference type="EMBL" id="KAJ0081271.1"/>
    </source>
</evidence>
<gene>
    <name evidence="1" type="ORF">Patl1_11850</name>
</gene>
<dbReference type="Proteomes" id="UP001164250">
    <property type="component" value="Chromosome 12"/>
</dbReference>
<organism evidence="1 2">
    <name type="scientific">Pistacia atlantica</name>
    <dbReference type="NCBI Taxonomy" id="434234"/>
    <lineage>
        <taxon>Eukaryota</taxon>
        <taxon>Viridiplantae</taxon>
        <taxon>Streptophyta</taxon>
        <taxon>Embryophyta</taxon>
        <taxon>Tracheophyta</taxon>
        <taxon>Spermatophyta</taxon>
        <taxon>Magnoliopsida</taxon>
        <taxon>eudicotyledons</taxon>
        <taxon>Gunneridae</taxon>
        <taxon>Pentapetalae</taxon>
        <taxon>rosids</taxon>
        <taxon>malvids</taxon>
        <taxon>Sapindales</taxon>
        <taxon>Anacardiaceae</taxon>
        <taxon>Pistacia</taxon>
    </lineage>
</organism>
<reference evidence="2" key="1">
    <citation type="journal article" date="2023" name="G3 (Bethesda)">
        <title>Genome assembly and association tests identify interacting loci associated with vigor, precocity, and sex in interspecific pistachio rootstocks.</title>
        <authorList>
            <person name="Palmer W."/>
            <person name="Jacygrad E."/>
            <person name="Sagayaradj S."/>
            <person name="Cavanaugh K."/>
            <person name="Han R."/>
            <person name="Bertier L."/>
            <person name="Beede B."/>
            <person name="Kafkas S."/>
            <person name="Golino D."/>
            <person name="Preece J."/>
            <person name="Michelmore R."/>
        </authorList>
    </citation>
    <scope>NUCLEOTIDE SEQUENCE [LARGE SCALE GENOMIC DNA]</scope>
</reference>